<evidence type="ECO:0000256" key="1">
    <source>
        <dbReference type="SAM" id="Phobius"/>
    </source>
</evidence>
<keyword evidence="1" id="KW-0812">Transmembrane</keyword>
<reference evidence="2 3" key="1">
    <citation type="submission" date="2018-09" db="EMBL/GenBank/DDBJ databases">
        <authorList>
            <person name="Zhu H."/>
        </authorList>
    </citation>
    <scope>NUCLEOTIDE SEQUENCE [LARGE SCALE GENOMIC DNA]</scope>
    <source>
        <strain evidence="2 3">K1S02-6</strain>
    </source>
</reference>
<dbReference type="AlphaFoldDB" id="A0A418XLW6"/>
<name>A0A418XLW6_9PSED</name>
<feature type="transmembrane region" description="Helical" evidence="1">
    <location>
        <begin position="36"/>
        <end position="60"/>
    </location>
</feature>
<keyword evidence="1" id="KW-0472">Membrane</keyword>
<comment type="caution">
    <text evidence="2">The sequence shown here is derived from an EMBL/GenBank/DDBJ whole genome shotgun (WGS) entry which is preliminary data.</text>
</comment>
<dbReference type="Proteomes" id="UP000284021">
    <property type="component" value="Unassembled WGS sequence"/>
</dbReference>
<organism evidence="2 3">
    <name type="scientific">Pseudomonas cavernicola</name>
    <dbReference type="NCBI Taxonomy" id="2320866"/>
    <lineage>
        <taxon>Bacteria</taxon>
        <taxon>Pseudomonadati</taxon>
        <taxon>Pseudomonadota</taxon>
        <taxon>Gammaproteobacteria</taxon>
        <taxon>Pseudomonadales</taxon>
        <taxon>Pseudomonadaceae</taxon>
        <taxon>Pseudomonas</taxon>
    </lineage>
</organism>
<dbReference type="EMBL" id="QYUR01000002">
    <property type="protein sequence ID" value="RJG13469.1"/>
    <property type="molecule type" value="Genomic_DNA"/>
</dbReference>
<proteinExistence type="predicted"/>
<accession>A0A418XLW6</accession>
<evidence type="ECO:0000313" key="2">
    <source>
        <dbReference type="EMBL" id="RJG13469.1"/>
    </source>
</evidence>
<gene>
    <name evidence="2" type="ORF">D3879_09545</name>
</gene>
<evidence type="ECO:0000313" key="3">
    <source>
        <dbReference type="Proteomes" id="UP000284021"/>
    </source>
</evidence>
<keyword evidence="3" id="KW-1185">Reference proteome</keyword>
<sequence length="62" mass="6759">MLDIIGSFIAEVLCFRLGQWIIKTVSFGRYPGRSSYWYGLCSAAGGLAIIAIVALSIYIISI</sequence>
<protein>
    <submittedName>
        <fullName evidence="2">Uncharacterized protein</fullName>
    </submittedName>
</protein>
<keyword evidence="1" id="KW-1133">Transmembrane helix</keyword>